<dbReference type="Pfam" id="PF25496">
    <property type="entry name" value="URGCP"/>
    <property type="match status" value="1"/>
</dbReference>
<dbReference type="PANTHER" id="PTHR14819">
    <property type="entry name" value="GTP-BINDING"/>
    <property type="match status" value="1"/>
</dbReference>
<dbReference type="PROSITE" id="PS51717">
    <property type="entry name" value="G_VLIG"/>
    <property type="match status" value="1"/>
</dbReference>
<dbReference type="InterPro" id="IPR030383">
    <property type="entry name" value="G_VLIG_dom"/>
</dbReference>
<reference evidence="3 4" key="1">
    <citation type="submission" date="2019-01" db="EMBL/GenBank/DDBJ databases">
        <title>Draft Genome and Complete Hox-Cluster Characterization of the Sterlet Sturgeon (Acipenser ruthenus).</title>
        <authorList>
            <person name="Wei Q."/>
        </authorList>
    </citation>
    <scope>NUCLEOTIDE SEQUENCE [LARGE SCALE GENOMIC DNA]</scope>
    <source>
        <strain evidence="3">WHYD16114868_AA</strain>
        <tissue evidence="3">Blood</tissue>
    </source>
</reference>
<feature type="domain" description="VLIG-type G" evidence="2">
    <location>
        <begin position="253"/>
        <end position="497"/>
    </location>
</feature>
<keyword evidence="4" id="KW-1185">Reference proteome</keyword>
<dbReference type="InterPro" id="IPR057365">
    <property type="entry name" value="URGCP"/>
</dbReference>
<comment type="caution">
    <text evidence="3">The sequence shown here is derived from an EMBL/GenBank/DDBJ whole genome shotgun (WGS) entry which is preliminary data.</text>
</comment>
<organism evidence="3 4">
    <name type="scientific">Acipenser ruthenus</name>
    <name type="common">Sterlet sturgeon</name>
    <dbReference type="NCBI Taxonomy" id="7906"/>
    <lineage>
        <taxon>Eukaryota</taxon>
        <taxon>Metazoa</taxon>
        <taxon>Chordata</taxon>
        <taxon>Craniata</taxon>
        <taxon>Vertebrata</taxon>
        <taxon>Euteleostomi</taxon>
        <taxon>Actinopterygii</taxon>
        <taxon>Chondrostei</taxon>
        <taxon>Acipenseriformes</taxon>
        <taxon>Acipenseridae</taxon>
        <taxon>Acipenser</taxon>
    </lineage>
</organism>
<dbReference type="GO" id="GO:0005525">
    <property type="term" value="F:GTP binding"/>
    <property type="evidence" value="ECO:0007669"/>
    <property type="project" value="InterPro"/>
</dbReference>
<dbReference type="InterPro" id="IPR027417">
    <property type="entry name" value="P-loop_NTPase"/>
</dbReference>
<gene>
    <name evidence="3" type="ORF">EOD39_20442</name>
</gene>
<proteinExistence type="inferred from homology"/>
<dbReference type="Pfam" id="PF25974">
    <property type="entry name" value="URGCP_9th"/>
    <property type="match status" value="1"/>
</dbReference>
<dbReference type="PANTHER" id="PTHR14819:SF9">
    <property type="entry name" value="UP-REGULATOR OF CELL PROLIFERATION-LIKE"/>
    <property type="match status" value="1"/>
</dbReference>
<dbReference type="SUPFAM" id="SSF52540">
    <property type="entry name" value="P-loop containing nucleoside triphosphate hydrolases"/>
    <property type="match status" value="1"/>
</dbReference>
<dbReference type="EMBL" id="SCEB01006886">
    <property type="protein sequence ID" value="RXM92142.1"/>
    <property type="molecule type" value="Genomic_DNA"/>
</dbReference>
<evidence type="ECO:0000256" key="1">
    <source>
        <dbReference type="ARBA" id="ARBA00006828"/>
    </source>
</evidence>
<evidence type="ECO:0000259" key="2">
    <source>
        <dbReference type="PROSITE" id="PS51717"/>
    </source>
</evidence>
<dbReference type="InterPro" id="IPR058641">
    <property type="entry name" value="GVIN1_dom"/>
</dbReference>
<dbReference type="AlphaFoldDB" id="A0A444UVF4"/>
<accession>A0A444UVF4</accession>
<sequence length="1211" mass="140813">MKNVHRRMTIEAMSAAARELGIQVDEDCTACQKAKRSAEEITSKIKEVVQYKEKQLPLQGEPWKKLSKIEKEECRLRKAGDQPLQEYKNNLVKQKQELRQKQMSYNISVAMQCFITALSNERKQERSYFLKWMRMSLDVTARTKLFGLRNHYKEKCANLSENKEEIAALDQQISNSSLGIEHFMREMGQLYEAASSLPVNHVYRQQFQSFPSRGADLLLDGFPLELLDGDASNIPLEWVTDVLTELHEKVNHKSRMLVVTVLGVQSTGKSTLLNTMFGVQFAVSSGRCTRGAFMLLMRVKEDLKEELKCDFILVIDTEGLKSPELAQLEDSYEHDNELATLVVGLSDVTIVNIAMENSVEMKDILQIVVHAFLRMKEVGKKPKCYFVHQNVGDVSAHDKNTRDRKMLLEQLNEMTQAAARMEKHVTDWKFTDIMEYDGEKNNWYIPGLWHGNPPMAPVNSGYSETVYEFKKSLIESLKSCKDQKPPADVPEFLEWVRSLWRAVKYENFIFSFRNSLVAEAYSNLCVEYGKWEWDFQKHMYEWLASAEIRISNSNNQSLNLNDLLSSLKSEAITELTCQEVSTLEKLTKYYESKEGHVNLVESYRATFMSSIETIRKEIESSLKSKLTEAVDFQKGMKQIHDVAKDNKEKLEKRVLKLLEGCRERNEKLTDDELKAKFEKMWTETVSALNLKGFEKRDIELNVFNQLRAHLHRHDGLVKRVLSEASKLTNYGKAQFNVTDEHFDRTWYMKCYDWFSKTKYKEEANEKVQRIIQQCRQFVSSKKTSKTDYHETYTTELLKMIDNKLKEIEKLKTNSQFEVELYLHICGFAAREFQTMHNQFVIANDPRNQLEKSKPQYCSDFIDLYRKKDQTSKKAREFTERCLKPAVREHINKALGLDIADEMQTGAGSVKYSTRSYFQHSMLKELLEENDFIKYVSFIGDYEDFVKRWILNCIIEHLSKGNTLSELQKKRFKTITKKIQAAVEKKKTSRNIKTISEFLDNVCSILSRDIVISTKDLGLIPDNASVEEFTAHLQYYIDDWMKAFEFFQRGNIAEELKSLPVKPQDVLFEKLIGCGKQCPFCKVPCDAGGKDHDKHHATVHRPQGVGRYRWSHSRHLCVDLCSTDVQSDVKFCNSDTEGKFHPFKDYRRFYPEWNIAPDPSIQASDYWKYVMTAFNEQFAEEYNAKPADIPDGWKNITKEQALKSINEVFNVK</sequence>
<evidence type="ECO:0000313" key="4">
    <source>
        <dbReference type="Proteomes" id="UP000289886"/>
    </source>
</evidence>
<name>A0A444UVF4_ACIRT</name>
<dbReference type="Pfam" id="PF25683">
    <property type="entry name" value="URGCP_GTPase"/>
    <property type="match status" value="1"/>
</dbReference>
<evidence type="ECO:0000313" key="3">
    <source>
        <dbReference type="EMBL" id="RXM92142.1"/>
    </source>
</evidence>
<dbReference type="Proteomes" id="UP000289886">
    <property type="component" value="Unassembled WGS sequence"/>
</dbReference>
<dbReference type="Gene3D" id="3.40.50.300">
    <property type="entry name" value="P-loop containing nucleotide triphosphate hydrolases"/>
    <property type="match status" value="1"/>
</dbReference>
<dbReference type="InterPro" id="IPR052986">
    <property type="entry name" value="VLIG_GTPase"/>
</dbReference>
<comment type="similarity">
    <text evidence="1">Belongs to the TRAFAC class dynamin-like GTPase superfamily. Very large inducible GTPase (VLIG) family.</text>
</comment>
<protein>
    <submittedName>
        <fullName evidence="3">Interferon-induced very large GTPase 1</fullName>
    </submittedName>
</protein>